<dbReference type="SUPFAM" id="SSF55729">
    <property type="entry name" value="Acyl-CoA N-acyltransferases (Nat)"/>
    <property type="match status" value="1"/>
</dbReference>
<evidence type="ECO:0000313" key="5">
    <source>
        <dbReference type="Proteomes" id="UP001198402"/>
    </source>
</evidence>
<keyword evidence="5" id="KW-1185">Reference proteome</keyword>
<dbReference type="Proteomes" id="UP001198402">
    <property type="component" value="Unassembled WGS sequence"/>
</dbReference>
<evidence type="ECO:0000259" key="3">
    <source>
        <dbReference type="PROSITE" id="PS51186"/>
    </source>
</evidence>
<dbReference type="PROSITE" id="PS51186">
    <property type="entry name" value="GNAT"/>
    <property type="match status" value="1"/>
</dbReference>
<keyword evidence="2" id="KW-0012">Acyltransferase</keyword>
<gene>
    <name evidence="4" type="ORF">LBV24_09955</name>
</gene>
<reference evidence="5" key="1">
    <citation type="submission" date="2023-07" db="EMBL/GenBank/DDBJ databases">
        <authorList>
            <person name="Yue Y."/>
        </authorList>
    </citation>
    <scope>NUCLEOTIDE SEQUENCE [LARGE SCALE GENOMIC DNA]</scope>
    <source>
        <strain evidence="5">2Y89</strain>
    </source>
</reference>
<evidence type="ECO:0000256" key="2">
    <source>
        <dbReference type="ARBA" id="ARBA00023315"/>
    </source>
</evidence>
<dbReference type="RefSeq" id="WP_224478497.1">
    <property type="nucleotide sequence ID" value="NZ_JAIUJS010000004.1"/>
</dbReference>
<name>A0ABS7Y2S1_9FLAO</name>
<dbReference type="Pfam" id="PF00583">
    <property type="entry name" value="Acetyltransf_1"/>
    <property type="match status" value="1"/>
</dbReference>
<organism evidence="4 5">
    <name type="scientific">Winogradskyella vincentii</name>
    <dbReference type="NCBI Taxonomy" id="2877122"/>
    <lineage>
        <taxon>Bacteria</taxon>
        <taxon>Pseudomonadati</taxon>
        <taxon>Bacteroidota</taxon>
        <taxon>Flavobacteriia</taxon>
        <taxon>Flavobacteriales</taxon>
        <taxon>Flavobacteriaceae</taxon>
        <taxon>Winogradskyella</taxon>
    </lineage>
</organism>
<dbReference type="PANTHER" id="PTHR43877">
    <property type="entry name" value="AMINOALKYLPHOSPHONATE N-ACETYLTRANSFERASE-RELATED-RELATED"/>
    <property type="match status" value="1"/>
</dbReference>
<dbReference type="EMBL" id="JAIUJS010000004">
    <property type="protein sequence ID" value="MCA0153539.1"/>
    <property type="molecule type" value="Genomic_DNA"/>
</dbReference>
<keyword evidence="1" id="KW-0808">Transferase</keyword>
<dbReference type="Gene3D" id="3.40.630.30">
    <property type="match status" value="1"/>
</dbReference>
<dbReference type="PANTHER" id="PTHR43877:SF2">
    <property type="entry name" value="AMINOALKYLPHOSPHONATE N-ACETYLTRANSFERASE-RELATED"/>
    <property type="match status" value="1"/>
</dbReference>
<evidence type="ECO:0000313" key="4">
    <source>
        <dbReference type="EMBL" id="MCA0153539.1"/>
    </source>
</evidence>
<dbReference type="InterPro" id="IPR050832">
    <property type="entry name" value="Bact_Acetyltransf"/>
</dbReference>
<protein>
    <submittedName>
        <fullName evidence="4">GNAT family N-acetyltransferase</fullName>
    </submittedName>
</protein>
<dbReference type="InterPro" id="IPR000182">
    <property type="entry name" value="GNAT_dom"/>
</dbReference>
<dbReference type="CDD" id="cd04301">
    <property type="entry name" value="NAT_SF"/>
    <property type="match status" value="1"/>
</dbReference>
<dbReference type="InterPro" id="IPR016181">
    <property type="entry name" value="Acyl_CoA_acyltransferase"/>
</dbReference>
<comment type="caution">
    <text evidence="4">The sequence shown here is derived from an EMBL/GenBank/DDBJ whole genome shotgun (WGS) entry which is preliminary data.</text>
</comment>
<evidence type="ECO:0000256" key="1">
    <source>
        <dbReference type="ARBA" id="ARBA00022679"/>
    </source>
</evidence>
<sequence length="155" mass="17996">MIKLVRTNSKNEDFINLVKKLDAYLKITDGEEHSFYNQFNSIEFLDNVVLAYKNNVAIGCGAFKKFDASNVEIKRMYTSVDHRDQGIATKILVELENWAFELGFKSCVLETGKRQKEAVKFYMKNFYEVTENYGQYIGVKNSVCFKKKIENEKGQ</sequence>
<proteinExistence type="predicted"/>
<feature type="domain" description="N-acetyltransferase" evidence="3">
    <location>
        <begin position="1"/>
        <end position="150"/>
    </location>
</feature>
<accession>A0ABS7Y2S1</accession>